<gene>
    <name evidence="1" type="ORF">ABV408_06165</name>
</gene>
<dbReference type="RefSeq" id="WP_207034962.1">
    <property type="nucleotide sequence ID" value="NZ_CP159578.1"/>
</dbReference>
<reference evidence="1" key="1">
    <citation type="submission" date="2024-06" db="EMBL/GenBank/DDBJ databases">
        <title>Complete genome of Salinicola endophyticus HNIBRBA4755.</title>
        <authorList>
            <person name="Shin S.Y."/>
            <person name="Kang H."/>
            <person name="Song J."/>
        </authorList>
    </citation>
    <scope>NUCLEOTIDE SEQUENCE</scope>
    <source>
        <strain evidence="1">HNIBRBA4755</strain>
    </source>
</reference>
<evidence type="ECO:0000313" key="1">
    <source>
        <dbReference type="EMBL" id="XCJ80764.1"/>
    </source>
</evidence>
<organism evidence="1">
    <name type="scientific">Salinicola endophyticus</name>
    <dbReference type="NCBI Taxonomy" id="1949083"/>
    <lineage>
        <taxon>Bacteria</taxon>
        <taxon>Pseudomonadati</taxon>
        <taxon>Pseudomonadota</taxon>
        <taxon>Gammaproteobacteria</taxon>
        <taxon>Oceanospirillales</taxon>
        <taxon>Halomonadaceae</taxon>
        <taxon>Salinicola</taxon>
    </lineage>
</organism>
<dbReference type="AlphaFoldDB" id="A0AB74UHF5"/>
<sequence>MMIVNLVDGEDFRQRLVALGIHVPEAACPDTCARLAAGCYRAGRVPELPAAIRELTEQSDMLLPSVKTAIDQHLLPAFDGH</sequence>
<name>A0AB74UHF5_9GAMM</name>
<dbReference type="EMBL" id="CP159578">
    <property type="protein sequence ID" value="XCJ80764.1"/>
    <property type="molecule type" value="Genomic_DNA"/>
</dbReference>
<proteinExistence type="predicted"/>
<accession>A0AB74UHF5</accession>
<protein>
    <submittedName>
        <fullName evidence="1">Uncharacterized protein</fullName>
    </submittedName>
</protein>